<dbReference type="Pfam" id="PF08774">
    <property type="entry name" value="VRR_NUC"/>
    <property type="match status" value="1"/>
</dbReference>
<keyword evidence="9" id="KW-0460">Magnesium</keyword>
<evidence type="ECO:0000256" key="9">
    <source>
        <dbReference type="ARBA" id="ARBA00022842"/>
    </source>
</evidence>
<reference evidence="12 13" key="1">
    <citation type="journal article" date="2012" name="J. Bacteriol.">
        <title>Complete genome sequence of Alcanivorax dieselolei type strain B5.</title>
        <authorList>
            <person name="Lai Q."/>
            <person name="Li W."/>
            <person name="Shao Z."/>
        </authorList>
    </citation>
    <scope>NUCLEOTIDE SEQUENCE [LARGE SCALE GENOMIC DNA]</scope>
    <source>
        <strain evidence="13">DSM 16502 / CGMCC 1.3690 / B-5</strain>
    </source>
</reference>
<dbReference type="PATRIC" id="fig|930169.3.peg.1364"/>
<protein>
    <recommendedName>
        <fullName evidence="5">phosphodiesterase I</fullName>
        <ecNumber evidence="5">3.1.4.1</ecNumber>
    </recommendedName>
</protein>
<comment type="cofactor">
    <cofactor evidence="2">
        <name>Mn(2+)</name>
        <dbReference type="ChEBI" id="CHEBI:29035"/>
    </cofactor>
</comment>
<dbReference type="Pfam" id="PF21315">
    <property type="entry name" value="FAN1_HTH"/>
    <property type="match status" value="1"/>
</dbReference>
<dbReference type="InterPro" id="IPR014883">
    <property type="entry name" value="VRR_NUC"/>
</dbReference>
<accession>K0CDF8</accession>
<dbReference type="eggNOG" id="COG2176">
    <property type="taxonomic scope" value="Bacteria"/>
</dbReference>
<dbReference type="EC" id="3.1.4.1" evidence="5"/>
<dbReference type="GO" id="GO:0004528">
    <property type="term" value="F:phosphodiesterase I activity"/>
    <property type="evidence" value="ECO:0007669"/>
    <property type="project" value="UniProtKB-EC"/>
</dbReference>
<sequence>MVSTTVHWYANQMTSTYRPLTADLAEPLYYLRNFQTVLDWVGERHGDLLAPEEMAFLDAFRALPEPSRALLARMVMRKGEYFRRDRLGYREVGDTADAMAPLISAGWVDGDPLLTLETLFALCTRDELKSALRQRLAERGLALSARKTVWLEALREDDEQARAAKAWGWDGVTVYQLRIRPLCDRLRLMFFGNLHQDWSEFVLAEQGTFLYETVPLPRASRPFQSREEVDAYLDLAACREQFDGDGEGDLETLEQALLPRLEALPDNPWLRERGHKLLFKVARERERRGEEQAALDLYQRCHYAEARARELRVLEKTGRYAEAYQLARTAEAEPRNEAEWQQVQRVLPRLQRKLGHPVRSAGAMPTHHEFELTLPYYPWVELAVRNHMRTASEPVYYVENTLINSLFGLLCWEALFAPLPGAFFHPFQSGPADLYRDDFVSRRRDLFARALACLNDGSYRTVILQRFEEKYGYSSPFLFWDALDSELLTQALDCIPAEHLRLCFERLLADPRANRSGLPDLIQLWPRQRRYRMVEVKGPGDRLQDNQRRWLDYFQQHDIPVAVCHVRWRETE</sequence>
<dbReference type="KEGG" id="adi:B5T_01390"/>
<organism evidence="12 13">
    <name type="scientific">Alcanivorax dieselolei (strain DSM 16502 / CGMCC 1.3690 / MCCC 1A00001 / B-5)</name>
    <name type="common">Alloalcanivorax dieselolei</name>
    <dbReference type="NCBI Taxonomy" id="930169"/>
    <lineage>
        <taxon>Bacteria</taxon>
        <taxon>Pseudomonadati</taxon>
        <taxon>Pseudomonadota</taxon>
        <taxon>Gammaproteobacteria</taxon>
        <taxon>Oceanospirillales</taxon>
        <taxon>Alcanivoracaceae</taxon>
        <taxon>Alloalcanivorax</taxon>
    </lineage>
</organism>
<dbReference type="Pfam" id="PF18081">
    <property type="entry name" value="FANC_SAP"/>
    <property type="match status" value="1"/>
</dbReference>
<dbReference type="STRING" id="930169.B5T_01390"/>
<evidence type="ECO:0000256" key="5">
    <source>
        <dbReference type="ARBA" id="ARBA00012029"/>
    </source>
</evidence>
<keyword evidence="6" id="KW-0540">Nuclease</keyword>
<evidence type="ECO:0000256" key="4">
    <source>
        <dbReference type="ARBA" id="ARBA00005533"/>
    </source>
</evidence>
<dbReference type="Proteomes" id="UP000006286">
    <property type="component" value="Chromosome"/>
</dbReference>
<comment type="similarity">
    <text evidence="4">Belongs to the FAN1 family.</text>
</comment>
<keyword evidence="7" id="KW-0479">Metal-binding</keyword>
<dbReference type="AlphaFoldDB" id="K0CDF8"/>
<evidence type="ECO:0000256" key="8">
    <source>
        <dbReference type="ARBA" id="ARBA00022801"/>
    </source>
</evidence>
<evidence type="ECO:0000313" key="12">
    <source>
        <dbReference type="EMBL" id="AFT69672.1"/>
    </source>
</evidence>
<dbReference type="InterPro" id="IPR040603">
    <property type="entry name" value="FAN1_SAP_bact"/>
</dbReference>
<comment type="cofactor">
    <cofactor evidence="3">
        <name>Mg(2+)</name>
        <dbReference type="ChEBI" id="CHEBI:18420"/>
    </cofactor>
</comment>
<keyword evidence="10" id="KW-0464">Manganese</keyword>
<evidence type="ECO:0000256" key="10">
    <source>
        <dbReference type="ARBA" id="ARBA00023211"/>
    </source>
</evidence>
<evidence type="ECO:0000259" key="11">
    <source>
        <dbReference type="SMART" id="SM00990"/>
    </source>
</evidence>
<dbReference type="PANTHER" id="PTHR15749:SF4">
    <property type="entry name" value="FANCONI-ASSOCIATED NUCLEASE 1"/>
    <property type="match status" value="1"/>
</dbReference>
<dbReference type="EMBL" id="CP003466">
    <property type="protein sequence ID" value="AFT69672.1"/>
    <property type="molecule type" value="Genomic_DNA"/>
</dbReference>
<dbReference type="SMART" id="SM00990">
    <property type="entry name" value="VRR_NUC"/>
    <property type="match status" value="1"/>
</dbReference>
<evidence type="ECO:0000256" key="1">
    <source>
        <dbReference type="ARBA" id="ARBA00000983"/>
    </source>
</evidence>
<dbReference type="PANTHER" id="PTHR15749">
    <property type="entry name" value="FANCONI-ASSOCIATED NUCLEASE 1"/>
    <property type="match status" value="1"/>
</dbReference>
<gene>
    <name evidence="12" type="ordered locus">B5T_01390</name>
</gene>
<dbReference type="InterPro" id="IPR049125">
    <property type="entry name" value="FAN1-like_WH"/>
</dbReference>
<dbReference type="InterPro" id="IPR011856">
    <property type="entry name" value="tRNA_endonuc-like_dom_sf"/>
</dbReference>
<dbReference type="HOGENOM" id="CLU_036183_0_0_6"/>
<evidence type="ECO:0000256" key="6">
    <source>
        <dbReference type="ARBA" id="ARBA00022722"/>
    </source>
</evidence>
<evidence type="ECO:0000256" key="2">
    <source>
        <dbReference type="ARBA" id="ARBA00001936"/>
    </source>
</evidence>
<proteinExistence type="inferred from homology"/>
<feature type="domain" description="VRR-NUC" evidence="11">
    <location>
        <begin position="454"/>
        <end position="568"/>
    </location>
</feature>
<evidence type="ECO:0000256" key="3">
    <source>
        <dbReference type="ARBA" id="ARBA00001946"/>
    </source>
</evidence>
<evidence type="ECO:0000313" key="13">
    <source>
        <dbReference type="Proteomes" id="UP000006286"/>
    </source>
</evidence>
<dbReference type="GO" id="GO:0046872">
    <property type="term" value="F:metal ion binding"/>
    <property type="evidence" value="ECO:0007669"/>
    <property type="project" value="UniProtKB-KW"/>
</dbReference>
<dbReference type="GO" id="GO:0003676">
    <property type="term" value="F:nucleic acid binding"/>
    <property type="evidence" value="ECO:0007669"/>
    <property type="project" value="InterPro"/>
</dbReference>
<comment type="catalytic activity">
    <reaction evidence="1">
        <text>Hydrolytically removes 5'-nucleotides successively from the 3'-hydroxy termini of 3'-hydroxy-terminated oligonucleotides.</text>
        <dbReference type="EC" id="3.1.4.1"/>
    </reaction>
</comment>
<name>K0CDF8_ALCDB</name>
<dbReference type="Gene3D" id="3.40.1350.10">
    <property type="match status" value="1"/>
</dbReference>
<dbReference type="FunFam" id="3.40.1350.10:FF:000024">
    <property type="entry name" value="Fanconi-associated nuclease"/>
    <property type="match status" value="1"/>
</dbReference>
<dbReference type="InterPro" id="IPR033315">
    <property type="entry name" value="Fan1-like"/>
</dbReference>
<evidence type="ECO:0000256" key="7">
    <source>
        <dbReference type="ARBA" id="ARBA00022723"/>
    </source>
</evidence>
<keyword evidence="13" id="KW-1185">Reference proteome</keyword>
<keyword evidence="8" id="KW-0378">Hydrolase</keyword>
<dbReference type="GO" id="GO:0036297">
    <property type="term" value="P:interstrand cross-link repair"/>
    <property type="evidence" value="ECO:0007669"/>
    <property type="project" value="InterPro"/>
</dbReference>